<dbReference type="EMBL" id="JAFDVH010000020">
    <property type="protein sequence ID" value="KAG7458469.1"/>
    <property type="molecule type" value="Genomic_DNA"/>
</dbReference>
<keyword evidence="6" id="KW-0539">Nucleus</keyword>
<dbReference type="Gene3D" id="2.170.270.10">
    <property type="entry name" value="SET domain"/>
    <property type="match status" value="1"/>
</dbReference>
<evidence type="ECO:0000256" key="4">
    <source>
        <dbReference type="ARBA" id="ARBA00022833"/>
    </source>
</evidence>
<feature type="compositionally biased region" description="Basic and acidic residues" evidence="8">
    <location>
        <begin position="707"/>
        <end position="716"/>
    </location>
</feature>
<feature type="compositionally biased region" description="Basic residues" evidence="8">
    <location>
        <begin position="1"/>
        <end position="13"/>
    </location>
</feature>
<keyword evidence="4" id="KW-0862">Zinc</keyword>
<dbReference type="Pfam" id="PF05699">
    <property type="entry name" value="Dimer_Tnp_hAT"/>
    <property type="match status" value="1"/>
</dbReference>
<proteinExistence type="predicted"/>
<dbReference type="SUPFAM" id="SSF57667">
    <property type="entry name" value="beta-beta-alpha zinc fingers"/>
    <property type="match status" value="1"/>
</dbReference>
<dbReference type="GO" id="GO:0006357">
    <property type="term" value="P:regulation of transcription by RNA polymerase II"/>
    <property type="evidence" value="ECO:0007669"/>
    <property type="project" value="TreeGrafter"/>
</dbReference>
<feature type="compositionally biased region" description="Low complexity" evidence="8">
    <location>
        <begin position="528"/>
        <end position="542"/>
    </location>
</feature>
<evidence type="ECO:0000256" key="8">
    <source>
        <dbReference type="SAM" id="MobiDB-lite"/>
    </source>
</evidence>
<dbReference type="PANTHER" id="PTHR46169:SF15">
    <property type="entry name" value="INNER CENTROMERE PROTEIN A-LIKE ISOFORM X1-RELATED"/>
    <property type="match status" value="1"/>
</dbReference>
<dbReference type="InterPro" id="IPR036236">
    <property type="entry name" value="Znf_C2H2_sf"/>
</dbReference>
<evidence type="ECO:0000259" key="9">
    <source>
        <dbReference type="PROSITE" id="PS50280"/>
    </source>
</evidence>
<dbReference type="SUPFAM" id="SSF53098">
    <property type="entry name" value="Ribonuclease H-like"/>
    <property type="match status" value="1"/>
</dbReference>
<feature type="region of interest" description="Disordered" evidence="8">
    <location>
        <begin position="246"/>
        <end position="278"/>
    </location>
</feature>
<feature type="compositionally biased region" description="Low complexity" evidence="8">
    <location>
        <begin position="257"/>
        <end position="275"/>
    </location>
</feature>
<evidence type="ECO:0000256" key="5">
    <source>
        <dbReference type="ARBA" id="ARBA00023125"/>
    </source>
</evidence>
<keyword evidence="5" id="KW-0238">DNA-binding</keyword>
<dbReference type="PROSITE" id="PS50808">
    <property type="entry name" value="ZF_BED"/>
    <property type="match status" value="1"/>
</dbReference>
<dbReference type="Pfam" id="PF21549">
    <property type="entry name" value="PRDM2_PR"/>
    <property type="match status" value="1"/>
</dbReference>
<dbReference type="InterPro" id="IPR052717">
    <property type="entry name" value="Vacuolar_transposase_reg"/>
</dbReference>
<dbReference type="InterPro" id="IPR003656">
    <property type="entry name" value="Znf_BED"/>
</dbReference>
<dbReference type="Pfam" id="PF02892">
    <property type="entry name" value="zf-BED"/>
    <property type="match status" value="1"/>
</dbReference>
<keyword evidence="12" id="KW-1185">Reference proteome</keyword>
<protein>
    <submittedName>
        <fullName evidence="11">Uncharacterized protein</fullName>
    </submittedName>
</protein>
<dbReference type="Proteomes" id="UP001046870">
    <property type="component" value="Chromosome 20"/>
</dbReference>
<gene>
    <name evidence="11" type="ORF">MATL_G00220640</name>
</gene>
<name>A0A9D3PED2_MEGAT</name>
<evidence type="ECO:0000256" key="3">
    <source>
        <dbReference type="ARBA" id="ARBA00022771"/>
    </source>
</evidence>
<dbReference type="InterPro" id="IPR012337">
    <property type="entry name" value="RNaseH-like_sf"/>
</dbReference>
<feature type="compositionally biased region" description="Polar residues" evidence="8">
    <location>
        <begin position="1090"/>
        <end position="1101"/>
    </location>
</feature>
<dbReference type="SUPFAM" id="SSF140996">
    <property type="entry name" value="Hermes dimerisation domain"/>
    <property type="match status" value="1"/>
</dbReference>
<keyword evidence="3 7" id="KW-0863">Zinc-finger</keyword>
<dbReference type="InterPro" id="IPR001214">
    <property type="entry name" value="SET_dom"/>
</dbReference>
<dbReference type="InterPro" id="IPR008906">
    <property type="entry name" value="HATC_C_dom"/>
</dbReference>
<dbReference type="GO" id="GO:0005634">
    <property type="term" value="C:nucleus"/>
    <property type="evidence" value="ECO:0007669"/>
    <property type="project" value="UniProtKB-SubCell"/>
</dbReference>
<feature type="region of interest" description="Disordered" evidence="8">
    <location>
        <begin position="656"/>
        <end position="719"/>
    </location>
</feature>
<dbReference type="OrthoDB" id="2434995at2759"/>
<feature type="region of interest" description="Disordered" evidence="8">
    <location>
        <begin position="833"/>
        <end position="874"/>
    </location>
</feature>
<evidence type="ECO:0000256" key="1">
    <source>
        <dbReference type="ARBA" id="ARBA00004123"/>
    </source>
</evidence>
<organism evidence="11 12">
    <name type="scientific">Megalops atlanticus</name>
    <name type="common">Tarpon</name>
    <name type="synonym">Clupea gigantea</name>
    <dbReference type="NCBI Taxonomy" id="7932"/>
    <lineage>
        <taxon>Eukaryota</taxon>
        <taxon>Metazoa</taxon>
        <taxon>Chordata</taxon>
        <taxon>Craniata</taxon>
        <taxon>Vertebrata</taxon>
        <taxon>Euteleostomi</taxon>
        <taxon>Actinopterygii</taxon>
        <taxon>Neopterygii</taxon>
        <taxon>Teleostei</taxon>
        <taxon>Elopiformes</taxon>
        <taxon>Megalopidae</taxon>
        <taxon>Megalops</taxon>
    </lineage>
</organism>
<dbReference type="SMART" id="SM00614">
    <property type="entry name" value="ZnF_BED"/>
    <property type="match status" value="1"/>
</dbReference>
<dbReference type="InterPro" id="IPR046341">
    <property type="entry name" value="SET_dom_sf"/>
</dbReference>
<evidence type="ECO:0000259" key="10">
    <source>
        <dbReference type="PROSITE" id="PS50808"/>
    </source>
</evidence>
<comment type="caution">
    <text evidence="11">The sequence shown here is derived from an EMBL/GenBank/DDBJ whole genome shotgun (WGS) entry which is preliminary data.</text>
</comment>
<dbReference type="PANTHER" id="PTHR46169">
    <property type="entry name" value="DNA REPLICATION-RELATED ELEMENT FACTOR, ISOFORM A"/>
    <property type="match status" value="1"/>
</dbReference>
<feature type="domain" description="SET" evidence="9">
    <location>
        <begin position="95"/>
        <end position="204"/>
    </location>
</feature>
<dbReference type="GO" id="GO:0008270">
    <property type="term" value="F:zinc ion binding"/>
    <property type="evidence" value="ECO:0007669"/>
    <property type="project" value="UniProtKB-KW"/>
</dbReference>
<sequence>MKLKSGFQKRKQRRERERKLKEGRQLRTSFFQKTEGKMQAVEDNRLFCELCRLYFSDSCPTHGLPHFVRDSAVSEGAGQVGGACRAVCTLPQCLVLVEQSQDPAGELGVFAQALLPQGWIFGPYEGERLLSQQSCTKYSWAVKDKGFFFYVDASDESKSNWMRYVSCASSLEEQNLTVFQYRSQIYYRVCRPIPAGTELRVWIGREYATMLGLQQGDRIKFEFGEKEILMKIFQDIQVVSVRGGGQQAAADGKDDSGGSPSDPQLGGPGPQQHPDSSVTPNRVALKFNFVKGAESLVSLSRAQSRYWTFFGFESDQFGQFLDKTKIMCKLCGGRLAYSGNTTNLRQHLIYKHRHEFNQLMESGVAAVGQASSVRAGITFSSGSPKVAQRSPQQPAPPSGPGGGGGGSASVSSSVGSKAPPLAPAAGPVAPPPVPSLHTTNSIADFLIRDLLPPETVDGEGFRQLMSTLLPSYEVPSGEFLAQTALSEAYRQGKARWGALLQDALGAAAGRPSEKSEDVTLSPAANPDSARGQSGSVSDSSSAFPAGALSLSSPSLPEVPARCRVAVSGEVWRHGWHSGACYVTLSAHFVDEDFTQHNLTLASERLGEAAEEAAGEGGRGRAAEARARAMAREWGISEPSFLLLGGERGLWGERRQATGGEDISTPHSNAAAASESDDSAASEESCGLGSESVLSADPHSTRVPGPDSKPRSREEGRGVSARRPPVSCVFTVLRECVEELLQRPDVSGALRRCKALLSQLLTVTLPEKNASSPTSSAPSLPPRLRELLGDPATKSLLKSWTDGGLLWNTLYSLIQTLCDNQHVFSQMLEGVADGTQTSGSSSVGAGRPQVTSHTDTPEREESPSANARAPPPTFPEPSDWSLLQELCALLRPLGVACSTLAGERFPRLSLVKPVLTSLLSRHFAVCPDDSAFRRAAKRAVRDRLAGRYSDPEVQRALNLVCALDPRLQGLEFLEAEERAETFSRLKKEAVRLAERQRPGAGVGGGDGGGQRKETLKRASPSPSFGEAQSSRKKTRQAGTASRDPGGQTGKDSPQLGLKGDSDLQQKQSEATIILDDDEDAGRESDREASRTPPSSGPSSQEKSLSDMEFLLGGLCASRPQASHCSLIQQVEREVAIFRAESGAELGEDPLLWWRARAAQLPLLARVARIYLAAPATAGHAPRLFSQGGGEGGAMFRKRANIPPEFLDQLLFLHDNRLSVTTPESTGPVKK</sequence>
<accession>A0A9D3PED2</accession>
<feature type="region of interest" description="Disordered" evidence="8">
    <location>
        <begin position="507"/>
        <end position="542"/>
    </location>
</feature>
<evidence type="ECO:0000313" key="11">
    <source>
        <dbReference type="EMBL" id="KAG7458469.1"/>
    </source>
</evidence>
<evidence type="ECO:0000313" key="12">
    <source>
        <dbReference type="Proteomes" id="UP001046870"/>
    </source>
</evidence>
<comment type="subcellular location">
    <subcellularLocation>
        <location evidence="1">Nucleus</location>
    </subcellularLocation>
</comment>
<feature type="region of interest" description="Disordered" evidence="8">
    <location>
        <begin position="381"/>
        <end position="435"/>
    </location>
</feature>
<dbReference type="SUPFAM" id="SSF82199">
    <property type="entry name" value="SET domain"/>
    <property type="match status" value="1"/>
</dbReference>
<feature type="region of interest" description="Disordered" evidence="8">
    <location>
        <begin position="994"/>
        <end position="1102"/>
    </location>
</feature>
<evidence type="ECO:0000256" key="2">
    <source>
        <dbReference type="ARBA" id="ARBA00022723"/>
    </source>
</evidence>
<feature type="region of interest" description="Disordered" evidence="8">
    <location>
        <begin position="1"/>
        <end position="21"/>
    </location>
</feature>
<feature type="compositionally biased region" description="Low complexity" evidence="8">
    <location>
        <begin position="408"/>
        <end position="427"/>
    </location>
</feature>
<feature type="domain" description="BED-type" evidence="10">
    <location>
        <begin position="301"/>
        <end position="359"/>
    </location>
</feature>
<dbReference type="AlphaFoldDB" id="A0A9D3PED2"/>
<dbReference type="GO" id="GO:0003677">
    <property type="term" value="F:DNA binding"/>
    <property type="evidence" value="ECO:0007669"/>
    <property type="project" value="UniProtKB-KW"/>
</dbReference>
<evidence type="ECO:0000256" key="6">
    <source>
        <dbReference type="ARBA" id="ARBA00023242"/>
    </source>
</evidence>
<feature type="compositionally biased region" description="Polar residues" evidence="8">
    <location>
        <begin position="833"/>
        <end position="853"/>
    </location>
</feature>
<dbReference type="PROSITE" id="PS50280">
    <property type="entry name" value="SET"/>
    <property type="match status" value="1"/>
</dbReference>
<evidence type="ECO:0000256" key="7">
    <source>
        <dbReference type="PROSITE-ProRule" id="PRU00027"/>
    </source>
</evidence>
<keyword evidence="2" id="KW-0479">Metal-binding</keyword>
<reference evidence="11" key="1">
    <citation type="submission" date="2021-01" db="EMBL/GenBank/DDBJ databases">
        <authorList>
            <person name="Zahm M."/>
            <person name="Roques C."/>
            <person name="Cabau C."/>
            <person name="Klopp C."/>
            <person name="Donnadieu C."/>
            <person name="Jouanno E."/>
            <person name="Lampietro C."/>
            <person name="Louis A."/>
            <person name="Herpin A."/>
            <person name="Echchiki A."/>
            <person name="Berthelot C."/>
            <person name="Parey E."/>
            <person name="Roest-Crollius H."/>
            <person name="Braasch I."/>
            <person name="Postlethwait J."/>
            <person name="Bobe J."/>
            <person name="Montfort J."/>
            <person name="Bouchez O."/>
            <person name="Begum T."/>
            <person name="Mejri S."/>
            <person name="Adams A."/>
            <person name="Chen W.-J."/>
            <person name="Guiguen Y."/>
        </authorList>
    </citation>
    <scope>NUCLEOTIDE SEQUENCE</scope>
    <source>
        <strain evidence="11">YG-15Mar2019-1</strain>
        <tissue evidence="11">Brain</tissue>
    </source>
</reference>
<dbReference type="GO" id="GO:0046983">
    <property type="term" value="F:protein dimerization activity"/>
    <property type="evidence" value="ECO:0007669"/>
    <property type="project" value="InterPro"/>
</dbReference>